<dbReference type="EMBL" id="NBSK02000008">
    <property type="protein sequence ID" value="KAJ0190459.1"/>
    <property type="molecule type" value="Genomic_DNA"/>
</dbReference>
<organism evidence="2 3">
    <name type="scientific">Lactuca sativa</name>
    <name type="common">Garden lettuce</name>
    <dbReference type="NCBI Taxonomy" id="4236"/>
    <lineage>
        <taxon>Eukaryota</taxon>
        <taxon>Viridiplantae</taxon>
        <taxon>Streptophyta</taxon>
        <taxon>Embryophyta</taxon>
        <taxon>Tracheophyta</taxon>
        <taxon>Spermatophyta</taxon>
        <taxon>Magnoliopsida</taxon>
        <taxon>eudicotyledons</taxon>
        <taxon>Gunneridae</taxon>
        <taxon>Pentapetalae</taxon>
        <taxon>asterids</taxon>
        <taxon>campanulids</taxon>
        <taxon>Asterales</taxon>
        <taxon>Asteraceae</taxon>
        <taxon>Cichorioideae</taxon>
        <taxon>Cichorieae</taxon>
        <taxon>Lactucinae</taxon>
        <taxon>Lactuca</taxon>
    </lineage>
</organism>
<feature type="compositionally biased region" description="Basic and acidic residues" evidence="1">
    <location>
        <begin position="225"/>
        <end position="240"/>
    </location>
</feature>
<dbReference type="Proteomes" id="UP000235145">
    <property type="component" value="Unassembled WGS sequence"/>
</dbReference>
<feature type="compositionally biased region" description="Basic and acidic residues" evidence="1">
    <location>
        <begin position="150"/>
        <end position="169"/>
    </location>
</feature>
<feature type="region of interest" description="Disordered" evidence="1">
    <location>
        <begin position="123"/>
        <end position="253"/>
    </location>
</feature>
<evidence type="ECO:0000256" key="1">
    <source>
        <dbReference type="SAM" id="MobiDB-lite"/>
    </source>
</evidence>
<comment type="caution">
    <text evidence="2">The sequence shown here is derived from an EMBL/GenBank/DDBJ whole genome shotgun (WGS) entry which is preliminary data.</text>
</comment>
<evidence type="ECO:0000313" key="3">
    <source>
        <dbReference type="Proteomes" id="UP000235145"/>
    </source>
</evidence>
<evidence type="ECO:0000313" key="2">
    <source>
        <dbReference type="EMBL" id="KAJ0190459.1"/>
    </source>
</evidence>
<feature type="compositionally biased region" description="Polar residues" evidence="1">
    <location>
        <begin position="242"/>
        <end position="253"/>
    </location>
</feature>
<protein>
    <submittedName>
        <fullName evidence="2">Uncharacterized protein</fullName>
    </submittedName>
</protein>
<dbReference type="AlphaFoldDB" id="A0A9R1WX32"/>
<name>A0A9R1WX32_LACSA</name>
<gene>
    <name evidence="2" type="ORF">LSAT_V11C800444910</name>
</gene>
<accession>A0A9R1WX32</accession>
<keyword evidence="3" id="KW-1185">Reference proteome</keyword>
<sequence length="253" mass="29254">MSEISVEDEVDCSKFMKHETENEKPLISENSVELARLSKEQKPNLKEKVVVYQKVLTMPNQVYVVTGVTQRQTTELRIIVDEDNVEGCEDYFWSAPIDNADETVGLSNTTTWRVKGRYIPEPIKKPSSFDIPSSSGTKDVPEEPMVEPDVPIKREEPKVQTKKSTESKMKSKITATQKEKPKASFNTHKSQNELAEHKRLRNKRYATNLNERKKHWNSQNPNYEPLRKESMNKGKEKLKENFSPNSYYSKSQN</sequence>
<reference evidence="2 3" key="1">
    <citation type="journal article" date="2017" name="Nat. Commun.">
        <title>Genome assembly with in vitro proximity ligation data and whole-genome triplication in lettuce.</title>
        <authorList>
            <person name="Reyes-Chin-Wo S."/>
            <person name="Wang Z."/>
            <person name="Yang X."/>
            <person name="Kozik A."/>
            <person name="Arikit S."/>
            <person name="Song C."/>
            <person name="Xia L."/>
            <person name="Froenicke L."/>
            <person name="Lavelle D.O."/>
            <person name="Truco M.J."/>
            <person name="Xia R."/>
            <person name="Zhu S."/>
            <person name="Xu C."/>
            <person name="Xu H."/>
            <person name="Xu X."/>
            <person name="Cox K."/>
            <person name="Korf I."/>
            <person name="Meyers B.C."/>
            <person name="Michelmore R.W."/>
        </authorList>
    </citation>
    <scope>NUCLEOTIDE SEQUENCE [LARGE SCALE GENOMIC DNA]</scope>
    <source>
        <strain evidence="3">cv. Salinas</strain>
        <tissue evidence="2">Seedlings</tissue>
    </source>
</reference>
<proteinExistence type="predicted"/>